<dbReference type="SUPFAM" id="SSF56024">
    <property type="entry name" value="Phospholipase D/nuclease"/>
    <property type="match status" value="1"/>
</dbReference>
<dbReference type="AlphaFoldDB" id="A0A7X1J4W1"/>
<keyword evidence="2" id="KW-1185">Reference proteome</keyword>
<dbReference type="InterPro" id="IPR051797">
    <property type="entry name" value="TrmB-like"/>
</dbReference>
<dbReference type="InterPro" id="IPR036388">
    <property type="entry name" value="WH-like_DNA-bd_sf"/>
</dbReference>
<comment type="caution">
    <text evidence="1">The sequence shown here is derived from an EMBL/GenBank/DDBJ whole genome shotgun (WGS) entry which is preliminary data.</text>
</comment>
<sequence length="267" mass="29438">MTSPLESLLRIADTLSSLERYATETAGHLLLVEGAEAPGRIRYIDQPETVQDTIGDALRRAKREILTAQPDEPGPEAALDRLHAAVRDPLARGVALRTLFQHSARFCEPTKKYVQQVMAQGDVEVRTLPEFFDRLILIDGEVAFIPGGEHSHSAALIRDGAVIAFLRGVFEKAWVRAERFPFRPVRAADAAREVVPDVRRAIKALLVEGRSDKAIARRLGMSLRSVQGHIASLREQYGAQHRFQLGYRMAHGEIIGSGNGCTPTTTS</sequence>
<dbReference type="InterPro" id="IPR016032">
    <property type="entry name" value="Sig_transdc_resp-reg_C-effctor"/>
</dbReference>
<dbReference type="GO" id="GO:0003677">
    <property type="term" value="F:DNA binding"/>
    <property type="evidence" value="ECO:0007669"/>
    <property type="project" value="InterPro"/>
</dbReference>
<dbReference type="EMBL" id="JACMSF010000023">
    <property type="protein sequence ID" value="MBC2904258.1"/>
    <property type="molecule type" value="Genomic_DNA"/>
</dbReference>
<evidence type="ECO:0000313" key="1">
    <source>
        <dbReference type="EMBL" id="MBC2904258.1"/>
    </source>
</evidence>
<dbReference type="Gene3D" id="3.30.870.10">
    <property type="entry name" value="Endonuclease Chain A"/>
    <property type="match status" value="1"/>
</dbReference>
<protein>
    <submittedName>
        <fullName evidence="1">LuxR family transcriptional regulator</fullName>
    </submittedName>
</protein>
<reference evidence="1 2" key="1">
    <citation type="submission" date="2020-08" db="EMBL/GenBank/DDBJ databases">
        <title>Streptomyces sp. PSKA01 genome sequencing and assembly.</title>
        <authorList>
            <person name="Mandal S."/>
            <person name="Maiti P.K."/>
            <person name="Das P."/>
        </authorList>
    </citation>
    <scope>NUCLEOTIDE SEQUENCE [LARGE SCALE GENOMIC DNA]</scope>
    <source>
        <strain evidence="1 2">PSKA01</strain>
    </source>
</reference>
<dbReference type="Proteomes" id="UP000584670">
    <property type="component" value="Unassembled WGS sequence"/>
</dbReference>
<dbReference type="PANTHER" id="PTHR34293:SF1">
    <property type="entry name" value="HTH-TYPE TRANSCRIPTIONAL REGULATOR TRMBL2"/>
    <property type="match status" value="1"/>
</dbReference>
<dbReference type="SUPFAM" id="SSF46894">
    <property type="entry name" value="C-terminal effector domain of the bipartite response regulators"/>
    <property type="match status" value="1"/>
</dbReference>
<dbReference type="RefSeq" id="WP_186284128.1">
    <property type="nucleotide sequence ID" value="NZ_JACMSF010000023.1"/>
</dbReference>
<name>A0A7X1J4W1_9ACTN</name>
<accession>A0A7X1J4W1</accession>
<gene>
    <name evidence="1" type="ORF">H4N64_22020</name>
</gene>
<proteinExistence type="predicted"/>
<evidence type="ECO:0000313" key="2">
    <source>
        <dbReference type="Proteomes" id="UP000584670"/>
    </source>
</evidence>
<dbReference type="Gene3D" id="1.10.10.10">
    <property type="entry name" value="Winged helix-like DNA-binding domain superfamily/Winged helix DNA-binding domain"/>
    <property type="match status" value="1"/>
</dbReference>
<dbReference type="GO" id="GO:0006355">
    <property type="term" value="P:regulation of DNA-templated transcription"/>
    <property type="evidence" value="ECO:0007669"/>
    <property type="project" value="InterPro"/>
</dbReference>
<organism evidence="1 2">
    <name type="scientific">Streptomyces cupreus</name>
    <dbReference type="NCBI Taxonomy" id="2759956"/>
    <lineage>
        <taxon>Bacteria</taxon>
        <taxon>Bacillati</taxon>
        <taxon>Actinomycetota</taxon>
        <taxon>Actinomycetes</taxon>
        <taxon>Kitasatosporales</taxon>
        <taxon>Streptomycetaceae</taxon>
        <taxon>Streptomyces</taxon>
    </lineage>
</organism>
<dbReference type="PANTHER" id="PTHR34293">
    <property type="entry name" value="HTH-TYPE TRANSCRIPTIONAL REGULATOR TRMBL2"/>
    <property type="match status" value="1"/>
</dbReference>